<dbReference type="Proteomes" id="UP000251213">
    <property type="component" value="Unassembled WGS sequence"/>
</dbReference>
<dbReference type="Pfam" id="PF01695">
    <property type="entry name" value="IstB_IS21"/>
    <property type="match status" value="1"/>
</dbReference>
<dbReference type="GO" id="GO:0005524">
    <property type="term" value="F:ATP binding"/>
    <property type="evidence" value="ECO:0007669"/>
    <property type="project" value="InterPro"/>
</dbReference>
<evidence type="ECO:0000313" key="3">
    <source>
        <dbReference type="Proteomes" id="UP000251213"/>
    </source>
</evidence>
<organism evidence="2 3">
    <name type="scientific">Thermoflavimicrobium daqui</name>
    <dbReference type="NCBI Taxonomy" id="2137476"/>
    <lineage>
        <taxon>Bacteria</taxon>
        <taxon>Bacillati</taxon>
        <taxon>Bacillota</taxon>
        <taxon>Bacilli</taxon>
        <taxon>Bacillales</taxon>
        <taxon>Thermoactinomycetaceae</taxon>
        <taxon>Thermoflavimicrobium</taxon>
    </lineage>
</organism>
<protein>
    <submittedName>
        <fullName evidence="2">Primosomal protein DnaI</fullName>
    </submittedName>
</protein>
<keyword evidence="3" id="KW-1185">Reference proteome</keyword>
<dbReference type="CDD" id="cd00009">
    <property type="entry name" value="AAA"/>
    <property type="match status" value="1"/>
</dbReference>
<dbReference type="InterPro" id="IPR027417">
    <property type="entry name" value="P-loop_NTPase"/>
</dbReference>
<comment type="caution">
    <text evidence="2">The sequence shown here is derived from an EMBL/GenBank/DDBJ whole genome shotgun (WGS) entry which is preliminary data.</text>
</comment>
<dbReference type="EMBL" id="QJKK01000001">
    <property type="protein sequence ID" value="RAL26816.1"/>
    <property type="molecule type" value="Genomic_DNA"/>
</dbReference>
<dbReference type="SUPFAM" id="SSF52540">
    <property type="entry name" value="P-loop containing nucleoside triphosphate hydrolases"/>
    <property type="match status" value="1"/>
</dbReference>
<dbReference type="InterPro" id="IPR003593">
    <property type="entry name" value="AAA+_ATPase"/>
</dbReference>
<dbReference type="PANTHER" id="PTHR30050">
    <property type="entry name" value="CHROMOSOMAL REPLICATION INITIATOR PROTEIN DNAA"/>
    <property type="match status" value="1"/>
</dbReference>
<dbReference type="AlphaFoldDB" id="A0A364K935"/>
<dbReference type="SMART" id="SM00382">
    <property type="entry name" value="AAA"/>
    <property type="match status" value="1"/>
</dbReference>
<proteinExistence type="predicted"/>
<dbReference type="NCBIfam" id="NF006505">
    <property type="entry name" value="PRK08939.1"/>
    <property type="match status" value="1"/>
</dbReference>
<reference evidence="2 3" key="2">
    <citation type="submission" date="2018-06" db="EMBL/GenBank/DDBJ databases">
        <authorList>
            <person name="Zhirakovskaya E."/>
        </authorList>
    </citation>
    <scope>NUCLEOTIDE SEQUENCE [LARGE SCALE GENOMIC DNA]</scope>
    <source>
        <strain evidence="2 3">FBKL4.011</strain>
    </source>
</reference>
<dbReference type="Pfam" id="PF07319">
    <property type="entry name" value="DnaI_N"/>
    <property type="match status" value="1"/>
</dbReference>
<dbReference type="GO" id="GO:0006260">
    <property type="term" value="P:DNA replication"/>
    <property type="evidence" value="ECO:0007669"/>
    <property type="project" value="TreeGrafter"/>
</dbReference>
<feature type="domain" description="AAA+ ATPase" evidence="1">
    <location>
        <begin position="164"/>
        <end position="292"/>
    </location>
</feature>
<sequence>MGGRGEYTVKQIGEVVKPWLSRRNVQAQKDFEVILKHPALQAFIREHPEIPRSFYKRSVNALKQWLLEKENCQKCPGLKACPNMIQGHFTKLTDQLGYLEFRMQPCRKLKVYQENLQAQSLIRSYHIPKEILESSFETIDFDVGRVDAIAVAIDFCNQFAMGKPKKGLFLHGSFGVGKSRIAGAIMNEIIQYKKSSYMVYFPDFMRDISESIQENSLHEKIDHLKRVDVLILDDIGAEYVTPWKRDEILGGVLNYRYAERLPTIYTSNMSLDQLEEHLAHSAKGSVDWLKAKRIMERIRHFVIPLSVNGPNRRAL</sequence>
<dbReference type="InterPro" id="IPR009928">
    <property type="entry name" value="DnaI_N"/>
</dbReference>
<evidence type="ECO:0000259" key="1">
    <source>
        <dbReference type="SMART" id="SM00382"/>
    </source>
</evidence>
<reference evidence="2 3" key="1">
    <citation type="submission" date="2018-06" db="EMBL/GenBank/DDBJ databases">
        <title>Thermoflavimicrobium daqus sp. nov., a thermophilic microbe isolated from Moutai-flavour Daqu.</title>
        <authorList>
            <person name="Wang X."/>
            <person name="Zhou H."/>
        </authorList>
    </citation>
    <scope>NUCLEOTIDE SEQUENCE [LARGE SCALE GENOMIC DNA]</scope>
    <source>
        <strain evidence="2 3">FBKL4.011</strain>
    </source>
</reference>
<evidence type="ECO:0000313" key="2">
    <source>
        <dbReference type="EMBL" id="RAL26816.1"/>
    </source>
</evidence>
<gene>
    <name evidence="2" type="ORF">DL897_01835</name>
</gene>
<dbReference type="OrthoDB" id="61127at2"/>
<dbReference type="Gene3D" id="3.40.50.300">
    <property type="entry name" value="P-loop containing nucleotide triphosphate hydrolases"/>
    <property type="match status" value="1"/>
</dbReference>
<dbReference type="InterPro" id="IPR002611">
    <property type="entry name" value="IstB_ATP-bd"/>
</dbReference>
<accession>A0A364K935</accession>
<name>A0A364K935_9BACL</name>
<dbReference type="PANTHER" id="PTHR30050:SF8">
    <property type="entry name" value="PRIMOSOMAL PROTEIN DNAI"/>
    <property type="match status" value="1"/>
</dbReference>